<feature type="domain" description="Serine aminopeptidase S33" evidence="1">
    <location>
        <begin position="60"/>
        <end position="271"/>
    </location>
</feature>
<evidence type="ECO:0000313" key="3">
    <source>
        <dbReference type="Proteomes" id="UP000326702"/>
    </source>
</evidence>
<dbReference type="InterPro" id="IPR022742">
    <property type="entry name" value="Hydrolase_4"/>
</dbReference>
<keyword evidence="3" id="KW-1185">Reference proteome</keyword>
<dbReference type="KEGG" id="lxl:KDY119_02735"/>
<sequence>MDEAGEGWRPDVLGAGFEQRTLPLGEDGEGELVATLVRYAPELSEPGAGTPSPGSDAPAHEADVLYVHGWSDYFFQTEHARFWHDRGARFHALDLHKYGRSLRPGQTPGFTTDLRHYFRDIEEALAVMGHGILPRERSREDRPLVLVGHSTGGLTLSLWAAAFPGRATALVLNSPWLEFQAGATGRAVVAPALGLHSRLQPRGRMVTVDLGFYTRSVSSRFEGEWDYDATWRPEHGFALHPAWLDAVFRAQADVARGLGLDLPVLVLLSARSALQPVWSEAMRSADTALDVRQIALRSVQLGSHVTLARIEGALHDVVLSAPEVRAHAYRVLGRWADAYADTGPVAPSTAGPPIPPGSSPPN</sequence>
<dbReference type="AlphaFoldDB" id="A0A5P9QD39"/>
<dbReference type="OrthoDB" id="9801217at2"/>
<evidence type="ECO:0000259" key="1">
    <source>
        <dbReference type="Pfam" id="PF12146"/>
    </source>
</evidence>
<gene>
    <name evidence="2" type="ORF">KDY119_02735</name>
</gene>
<protein>
    <recommendedName>
        <fullName evidence="1">Serine aminopeptidase S33 domain-containing protein</fullName>
    </recommendedName>
</protein>
<dbReference type="RefSeq" id="WP_083890608.1">
    <property type="nucleotide sequence ID" value="NZ_BAABIH010000008.1"/>
</dbReference>
<dbReference type="Pfam" id="PF12146">
    <property type="entry name" value="Hydrolase_4"/>
    <property type="match status" value="1"/>
</dbReference>
<dbReference type="Proteomes" id="UP000326702">
    <property type="component" value="Chromosome"/>
</dbReference>
<dbReference type="EMBL" id="CP045529">
    <property type="protein sequence ID" value="QFU99209.1"/>
    <property type="molecule type" value="Genomic_DNA"/>
</dbReference>
<dbReference type="InterPro" id="IPR029058">
    <property type="entry name" value="AB_hydrolase_fold"/>
</dbReference>
<evidence type="ECO:0000313" key="2">
    <source>
        <dbReference type="EMBL" id="QFU99209.1"/>
    </source>
</evidence>
<dbReference type="Gene3D" id="3.40.50.1820">
    <property type="entry name" value="alpha/beta hydrolase"/>
    <property type="match status" value="1"/>
</dbReference>
<accession>A0A5P9QD39</accession>
<dbReference type="SUPFAM" id="SSF53474">
    <property type="entry name" value="alpha/beta-Hydrolases"/>
    <property type="match status" value="1"/>
</dbReference>
<organism evidence="2 3">
    <name type="scientific">Luteimicrobium xylanilyticum</name>
    <dbReference type="NCBI Taxonomy" id="1133546"/>
    <lineage>
        <taxon>Bacteria</taxon>
        <taxon>Bacillati</taxon>
        <taxon>Actinomycetota</taxon>
        <taxon>Actinomycetes</taxon>
        <taxon>Micrococcales</taxon>
        <taxon>Luteimicrobium</taxon>
    </lineage>
</organism>
<name>A0A5P9QD39_9MICO</name>
<proteinExistence type="predicted"/>
<reference evidence="2 3" key="1">
    <citation type="submission" date="2019-10" db="EMBL/GenBank/DDBJ databases">
        <title>Genome sequence of Luteimicrobium xylanilyticum HY-24.</title>
        <authorList>
            <person name="Kim D.Y."/>
            <person name="Park H.-Y."/>
        </authorList>
    </citation>
    <scope>NUCLEOTIDE SEQUENCE [LARGE SCALE GENOMIC DNA]</scope>
    <source>
        <strain evidence="2 3">HY-24</strain>
    </source>
</reference>